<evidence type="ECO:0000256" key="1">
    <source>
        <dbReference type="ARBA" id="ARBA00001933"/>
    </source>
</evidence>
<dbReference type="HAMAP" id="MF_00051">
    <property type="entry name" value="SHMT"/>
    <property type="match status" value="1"/>
</dbReference>
<protein>
    <recommendedName>
        <fullName evidence="8">Serine hydroxymethyltransferase</fullName>
        <shortName evidence="8">SHMT</shortName>
        <shortName evidence="8">Serine methylase</shortName>
        <ecNumber evidence="8">2.1.2.1</ecNumber>
    </recommendedName>
</protein>
<dbReference type="GO" id="GO:0004372">
    <property type="term" value="F:glycine hydroxymethyltransferase activity"/>
    <property type="evidence" value="ECO:0007669"/>
    <property type="project" value="UniProtKB-UniRule"/>
</dbReference>
<comment type="catalytic activity">
    <reaction evidence="8">
        <text>(6R)-5,10-methylene-5,6,7,8-tetrahydrofolate + glycine + H2O = (6S)-5,6,7,8-tetrahydrofolate + L-serine</text>
        <dbReference type="Rhea" id="RHEA:15481"/>
        <dbReference type="ChEBI" id="CHEBI:15377"/>
        <dbReference type="ChEBI" id="CHEBI:15636"/>
        <dbReference type="ChEBI" id="CHEBI:33384"/>
        <dbReference type="ChEBI" id="CHEBI:57305"/>
        <dbReference type="ChEBI" id="CHEBI:57453"/>
        <dbReference type="EC" id="2.1.2.1"/>
    </reaction>
</comment>
<dbReference type="AlphaFoldDB" id="A0A6V8K5S8"/>
<dbReference type="NCBIfam" id="NF000586">
    <property type="entry name" value="PRK00011.1"/>
    <property type="match status" value="1"/>
</dbReference>
<feature type="domain" description="Serine hydroxymethyltransferase-like" evidence="11">
    <location>
        <begin position="155"/>
        <end position="428"/>
    </location>
</feature>
<dbReference type="GO" id="GO:0005829">
    <property type="term" value="C:cytosol"/>
    <property type="evidence" value="ECO:0007669"/>
    <property type="project" value="TreeGrafter"/>
</dbReference>
<dbReference type="InterPro" id="IPR015421">
    <property type="entry name" value="PyrdxlP-dep_Trfase_major"/>
</dbReference>
<name>A0A6V8K5S8_9ACTN</name>
<dbReference type="InterPro" id="IPR015424">
    <property type="entry name" value="PyrdxlP-dep_Trfase"/>
</dbReference>
<comment type="caution">
    <text evidence="8">Lacks conserved residue(s) required for the propagation of feature annotation.</text>
</comment>
<evidence type="ECO:0000256" key="7">
    <source>
        <dbReference type="ARBA" id="ARBA00022898"/>
    </source>
</evidence>
<dbReference type="GO" id="GO:0030170">
    <property type="term" value="F:pyridoxal phosphate binding"/>
    <property type="evidence" value="ECO:0007669"/>
    <property type="project" value="UniProtKB-UniRule"/>
</dbReference>
<dbReference type="Pfam" id="PF00464">
    <property type="entry name" value="SHMT"/>
    <property type="match status" value="2"/>
</dbReference>
<dbReference type="PROSITE" id="PS00096">
    <property type="entry name" value="SHMT"/>
    <property type="match status" value="1"/>
</dbReference>
<dbReference type="Proteomes" id="UP000482800">
    <property type="component" value="Unassembled WGS sequence"/>
</dbReference>
<dbReference type="UniPathway" id="UPA00193"/>
<dbReference type="PANTHER" id="PTHR11680:SF35">
    <property type="entry name" value="SERINE HYDROXYMETHYLTRANSFERASE 1"/>
    <property type="match status" value="1"/>
</dbReference>
<evidence type="ECO:0000256" key="6">
    <source>
        <dbReference type="ARBA" id="ARBA00022679"/>
    </source>
</evidence>
<dbReference type="FunFam" id="3.40.640.10:FF:000060">
    <property type="entry name" value="Serine hydroxymethyltransferase"/>
    <property type="match status" value="1"/>
</dbReference>
<comment type="subunit">
    <text evidence="8">Homodimer.</text>
</comment>
<dbReference type="InterPro" id="IPR015422">
    <property type="entry name" value="PyrdxlP-dep_Trfase_small"/>
</dbReference>
<evidence type="ECO:0000256" key="2">
    <source>
        <dbReference type="ARBA" id="ARBA00006376"/>
    </source>
</evidence>
<evidence type="ECO:0000256" key="3">
    <source>
        <dbReference type="ARBA" id="ARBA00022490"/>
    </source>
</evidence>
<dbReference type="CDD" id="cd00378">
    <property type="entry name" value="SHMT"/>
    <property type="match status" value="1"/>
</dbReference>
<feature type="site" description="Plays an important role in substrate specificity" evidence="8">
    <location>
        <position position="274"/>
    </location>
</feature>
<feature type="binding site" evidence="8">
    <location>
        <position position="163"/>
    </location>
    <ligand>
        <name>(6S)-5,6,7,8-tetrahydrofolate</name>
        <dbReference type="ChEBI" id="CHEBI:57453"/>
    </ligand>
</feature>
<keyword evidence="5 8" id="KW-0028">Amino-acid biosynthesis</keyword>
<dbReference type="GO" id="GO:0019264">
    <property type="term" value="P:glycine biosynthetic process from serine"/>
    <property type="evidence" value="ECO:0007669"/>
    <property type="project" value="UniProtKB-UniRule"/>
</dbReference>
<sequence>MSTNISPEALAARAALDVIGTVEPRIAAAIRAELDDQRSALKLIASENYASPAVLLAMGNWFSDKYAEGTVGRRFYAGCANVDTVEAIAAEHARTVFGAAHAYVQPHSGIDANLVAFWAILADRVEAPALRRAQARHVNDLNDDDWAALRRELGDQRLLGMSLDAGGHLTHGFRPNISGKMFQQRAYGVDPNTGRIDYAALRQTAREFRPLILLAGYSAYPRRINFATMREIADEVGAVLMVDMAHFAGLVAGQVLTGDDDPVPHAHIVSTTTHKTLRGPRGGMVLCQPELADQVDRGCPMVLGGPLPHVIAAKAVALAEAGTADFRTYAQQVVDNATALADGLKRRGVTLVTGGTDNHLALIDVSAHGLTGRQAEAALLNAGIVTNRNAIPQDPNGAWYTSGIRIGTPALTTRGLGTNEMDHIADLIHTVLANTQPTADSKAKYTLDPALAAKLASRAAELLTPYPLYPTINLNTDADAHPQNHPRGDATEA</sequence>
<comment type="similarity">
    <text evidence="2 8">Belongs to the SHMT family.</text>
</comment>
<comment type="pathway">
    <text evidence="8">Amino-acid biosynthesis; glycine biosynthesis; glycine from L-serine: step 1/1.</text>
</comment>
<proteinExistence type="inferred from homology"/>
<keyword evidence="4 8" id="KW-0554">One-carbon metabolism</keyword>
<reference evidence="12 13" key="1">
    <citation type="submission" date="2020-03" db="EMBL/GenBank/DDBJ databases">
        <title>Whole genome shotgun sequence of Phytohabitans houttuyneae NBRC 108639.</title>
        <authorList>
            <person name="Komaki H."/>
            <person name="Tamura T."/>
        </authorList>
    </citation>
    <scope>NUCLEOTIDE SEQUENCE [LARGE SCALE GENOMIC DNA]</scope>
    <source>
        <strain evidence="12 13">NBRC 108639</strain>
    </source>
</reference>
<keyword evidence="12" id="KW-0489">Methyltransferase</keyword>
<keyword evidence="6 8" id="KW-0808">Transferase</keyword>
<dbReference type="EC" id="2.1.2.1" evidence="8"/>
<comment type="pathway">
    <text evidence="8">One-carbon metabolism; tetrahydrofolate interconversion.</text>
</comment>
<evidence type="ECO:0000256" key="10">
    <source>
        <dbReference type="SAM" id="MobiDB-lite"/>
    </source>
</evidence>
<feature type="modified residue" description="N6-(pyridoxal phosphate)lysine" evidence="8 9">
    <location>
        <position position="275"/>
    </location>
</feature>
<feature type="compositionally biased region" description="Basic and acidic residues" evidence="10">
    <location>
        <begin position="478"/>
        <end position="493"/>
    </location>
</feature>
<dbReference type="InterPro" id="IPR001085">
    <property type="entry name" value="Ser_HO-MeTrfase"/>
</dbReference>
<dbReference type="SUPFAM" id="SSF53383">
    <property type="entry name" value="PLP-dependent transferases"/>
    <property type="match status" value="1"/>
</dbReference>
<dbReference type="UniPathway" id="UPA00288">
    <property type="reaction ID" value="UER01023"/>
</dbReference>
<dbReference type="GO" id="GO:0035999">
    <property type="term" value="P:tetrahydrofolate interconversion"/>
    <property type="evidence" value="ECO:0007669"/>
    <property type="project" value="UniProtKB-UniRule"/>
</dbReference>
<dbReference type="GO" id="GO:0008168">
    <property type="term" value="F:methyltransferase activity"/>
    <property type="evidence" value="ECO:0007669"/>
    <property type="project" value="UniProtKB-KW"/>
</dbReference>
<feature type="region of interest" description="Disordered" evidence="10">
    <location>
        <begin position="474"/>
        <end position="493"/>
    </location>
</feature>
<dbReference type="RefSeq" id="WP_173054942.1">
    <property type="nucleotide sequence ID" value="NZ_BAABGO010000024.1"/>
</dbReference>
<reference evidence="12 13" key="2">
    <citation type="submission" date="2020-03" db="EMBL/GenBank/DDBJ databases">
        <authorList>
            <person name="Ichikawa N."/>
            <person name="Kimura A."/>
            <person name="Kitahashi Y."/>
            <person name="Uohara A."/>
        </authorList>
    </citation>
    <scope>NUCLEOTIDE SEQUENCE [LARGE SCALE GENOMIC DNA]</scope>
    <source>
        <strain evidence="12 13">NBRC 108639</strain>
    </source>
</reference>
<organism evidence="12 13">
    <name type="scientific">Phytohabitans houttuyneae</name>
    <dbReference type="NCBI Taxonomy" id="1076126"/>
    <lineage>
        <taxon>Bacteria</taxon>
        <taxon>Bacillati</taxon>
        <taxon>Actinomycetota</taxon>
        <taxon>Actinomycetes</taxon>
        <taxon>Micromonosporales</taxon>
        <taxon>Micromonosporaceae</taxon>
    </lineage>
</organism>
<evidence type="ECO:0000259" key="11">
    <source>
        <dbReference type="Pfam" id="PF00464"/>
    </source>
</evidence>
<comment type="caution">
    <text evidence="12">The sequence shown here is derived from an EMBL/GenBank/DDBJ whole genome shotgun (WGS) entry which is preliminary data.</text>
</comment>
<comment type="subcellular location">
    <subcellularLocation>
        <location evidence="8">Cytoplasm</location>
    </subcellularLocation>
</comment>
<dbReference type="PIRSF" id="PIRSF000412">
    <property type="entry name" value="SHMT"/>
    <property type="match status" value="1"/>
</dbReference>
<gene>
    <name evidence="12" type="primary">glyA_1</name>
    <name evidence="8" type="synonym">glyA</name>
    <name evidence="12" type="ORF">Phou_016890</name>
</gene>
<comment type="cofactor">
    <cofactor evidence="1 8 9">
        <name>pyridoxal 5'-phosphate</name>
        <dbReference type="ChEBI" id="CHEBI:597326"/>
    </cofactor>
</comment>
<dbReference type="NCBIfam" id="NF010094">
    <property type="entry name" value="PRK13580.1"/>
    <property type="match status" value="1"/>
</dbReference>
<dbReference type="FunFam" id="3.90.1150.10:FF:000064">
    <property type="entry name" value="Serine hydroxymethyltransferase"/>
    <property type="match status" value="1"/>
</dbReference>
<accession>A0A6V8K5S8</accession>
<feature type="domain" description="Serine hydroxymethyltransferase-like" evidence="11">
    <location>
        <begin position="22"/>
        <end position="124"/>
    </location>
</feature>
<evidence type="ECO:0000256" key="4">
    <source>
        <dbReference type="ARBA" id="ARBA00022563"/>
    </source>
</evidence>
<dbReference type="InterPro" id="IPR039429">
    <property type="entry name" value="SHMT-like_dom"/>
</dbReference>
<dbReference type="Gene3D" id="3.40.640.10">
    <property type="entry name" value="Type I PLP-dependent aspartate aminotransferase-like (Major domain)"/>
    <property type="match status" value="1"/>
</dbReference>
<evidence type="ECO:0000256" key="9">
    <source>
        <dbReference type="PIRSR" id="PIRSR000412-50"/>
    </source>
</evidence>
<dbReference type="InterPro" id="IPR019798">
    <property type="entry name" value="Ser_HO-MeTrfase_PLP_BS"/>
</dbReference>
<keyword evidence="7 8" id="KW-0663">Pyridoxal phosphate</keyword>
<dbReference type="PANTHER" id="PTHR11680">
    <property type="entry name" value="SERINE HYDROXYMETHYLTRANSFERASE"/>
    <property type="match status" value="1"/>
</dbReference>
<feature type="binding site" evidence="8">
    <location>
        <begin position="167"/>
        <end position="169"/>
    </location>
    <ligand>
        <name>(6S)-5,6,7,8-tetrahydrofolate</name>
        <dbReference type="ChEBI" id="CHEBI:57453"/>
    </ligand>
</feature>
<dbReference type="Gene3D" id="3.90.1150.10">
    <property type="entry name" value="Aspartate Aminotransferase, domain 1"/>
    <property type="match status" value="1"/>
</dbReference>
<keyword evidence="13" id="KW-1185">Reference proteome</keyword>
<keyword evidence="3 8" id="KW-0963">Cytoplasm</keyword>
<dbReference type="FunFam" id="3.40.640.10:FF:000065">
    <property type="entry name" value="Serine hydroxymethyltransferase"/>
    <property type="match status" value="1"/>
</dbReference>
<dbReference type="InterPro" id="IPR049943">
    <property type="entry name" value="Ser_HO-MeTrfase-like"/>
</dbReference>
<dbReference type="EMBL" id="BLPF01000001">
    <property type="protein sequence ID" value="GFJ77509.1"/>
    <property type="molecule type" value="Genomic_DNA"/>
</dbReference>
<comment type="function">
    <text evidence="8">Catalyzes the reversible interconversion of serine and glycine with tetrahydrofolate (THF) serving as the one-carbon carrier. This reaction serves as the major source of one-carbon groups required for the biosynthesis of purines, thymidylate, methionine, and other important biomolecules. Also exhibits THF-independent aldolase activity toward beta-hydroxyamino acids, producing glycine and aldehydes, via a retro-aldol mechanism.</text>
</comment>
<evidence type="ECO:0000313" key="12">
    <source>
        <dbReference type="EMBL" id="GFJ77509.1"/>
    </source>
</evidence>
<evidence type="ECO:0000256" key="5">
    <source>
        <dbReference type="ARBA" id="ARBA00022605"/>
    </source>
</evidence>
<dbReference type="GO" id="GO:0032259">
    <property type="term" value="P:methylation"/>
    <property type="evidence" value="ECO:0007669"/>
    <property type="project" value="UniProtKB-KW"/>
</dbReference>
<evidence type="ECO:0000313" key="13">
    <source>
        <dbReference type="Proteomes" id="UP000482800"/>
    </source>
</evidence>
<evidence type="ECO:0000256" key="8">
    <source>
        <dbReference type="HAMAP-Rule" id="MF_00051"/>
    </source>
</evidence>